<dbReference type="Proteomes" id="UP000004474">
    <property type="component" value="Unassembled WGS sequence"/>
</dbReference>
<dbReference type="eggNOG" id="COG1704">
    <property type="taxonomic scope" value="Bacteria"/>
</dbReference>
<accession>K1DX50</accession>
<name>K1DX50_9MICO</name>
<reference evidence="1 2" key="1">
    <citation type="journal article" date="2012" name="J. Bacteriol.">
        <title>Genome Sequence of Janibacter hoylei MTCC8307, Isolated from the Stratospheric Air.</title>
        <authorList>
            <person name="Pawar S.P."/>
            <person name="Dhotre D.P."/>
            <person name="Shetty S.A."/>
            <person name="Chowdhury S.P."/>
            <person name="Chaudhari B.L."/>
            <person name="Shouche Y.S."/>
        </authorList>
    </citation>
    <scope>NUCLEOTIDE SEQUENCE [LARGE SCALE GENOMIC DNA]</scope>
    <source>
        <strain evidence="1 2">PVAS-1</strain>
    </source>
</reference>
<organism evidence="1 2">
    <name type="scientific">Janibacter hoylei PVAS-1</name>
    <dbReference type="NCBI Taxonomy" id="1210046"/>
    <lineage>
        <taxon>Bacteria</taxon>
        <taxon>Bacillati</taxon>
        <taxon>Actinomycetota</taxon>
        <taxon>Actinomycetes</taxon>
        <taxon>Micrococcales</taxon>
        <taxon>Intrasporangiaceae</taxon>
        <taxon>Janibacter</taxon>
    </lineage>
</organism>
<proteinExistence type="predicted"/>
<evidence type="ECO:0000313" key="1">
    <source>
        <dbReference type="EMBL" id="EKA60979.1"/>
    </source>
</evidence>
<dbReference type="EMBL" id="ALWX01000042">
    <property type="protein sequence ID" value="EKA60979.1"/>
    <property type="molecule type" value="Genomic_DNA"/>
</dbReference>
<evidence type="ECO:0008006" key="3">
    <source>
        <dbReference type="Google" id="ProtNLM"/>
    </source>
</evidence>
<dbReference type="PATRIC" id="fig|1210046.3.peg.1827"/>
<gene>
    <name evidence="1" type="ORF">B277_09557</name>
</gene>
<comment type="caution">
    <text evidence="1">The sequence shown here is derived from an EMBL/GenBank/DDBJ whole genome shotgun (WGS) entry which is preliminary data.</text>
</comment>
<dbReference type="AlphaFoldDB" id="K1DX50"/>
<evidence type="ECO:0000313" key="2">
    <source>
        <dbReference type="Proteomes" id="UP000004474"/>
    </source>
</evidence>
<sequence>MSWIVVAICLVLVLAWYLSYSAARLDRLHAKVEGALSALDAHVVRRAEASLELVNSGAIDPASGFLIAAAASQSLERVNEHTFESDLLEGQHFAGRESVESELTEALLAALPPEVVLEVTSAGGPGAAALDRVREAGLRVQLARRFHNDAVKEVQRVRAKRVVRVFRLAGHADLPQTVEFDDALPSA</sequence>
<dbReference type="STRING" id="1210046.B277_09557"/>
<protein>
    <recommendedName>
        <fullName evidence="3">Secreted protein</fullName>
    </recommendedName>
</protein>